<evidence type="ECO:0000313" key="6">
    <source>
        <dbReference type="EMBL" id="GAA0754442.1"/>
    </source>
</evidence>
<reference evidence="7" key="1">
    <citation type="journal article" date="2019" name="Int. J. Syst. Evol. Microbiol.">
        <title>The Global Catalogue of Microorganisms (GCM) 10K type strain sequencing project: providing services to taxonomists for standard genome sequencing and annotation.</title>
        <authorList>
            <consortium name="The Broad Institute Genomics Platform"/>
            <consortium name="The Broad Institute Genome Sequencing Center for Infectious Disease"/>
            <person name="Wu L."/>
            <person name="Ma J."/>
        </authorList>
    </citation>
    <scope>NUCLEOTIDE SEQUENCE [LARGE SCALE GENOMIC DNA]</scope>
    <source>
        <strain evidence="7">JCM 15503</strain>
    </source>
</reference>
<keyword evidence="2" id="KW-0175">Coiled coil</keyword>
<dbReference type="InterPro" id="IPR003607">
    <property type="entry name" value="HD/PDEase_dom"/>
</dbReference>
<dbReference type="EMBL" id="BAAAEW010000020">
    <property type="protein sequence ID" value="GAA0754442.1"/>
    <property type="molecule type" value="Genomic_DNA"/>
</dbReference>
<evidence type="ECO:0000313" key="7">
    <source>
        <dbReference type="Proteomes" id="UP001500279"/>
    </source>
</evidence>
<evidence type="ECO:0000259" key="3">
    <source>
        <dbReference type="PROSITE" id="PS50110"/>
    </source>
</evidence>
<comment type="caution">
    <text evidence="6">The sequence shown here is derived from an EMBL/GenBank/DDBJ whole genome shotgun (WGS) entry which is preliminary data.</text>
</comment>
<evidence type="ECO:0000256" key="2">
    <source>
        <dbReference type="SAM" id="Coils"/>
    </source>
</evidence>
<evidence type="ECO:0000256" key="1">
    <source>
        <dbReference type="PROSITE-ProRule" id="PRU00169"/>
    </source>
</evidence>
<dbReference type="Gene3D" id="3.40.50.2300">
    <property type="match status" value="1"/>
</dbReference>
<dbReference type="Proteomes" id="UP001500279">
    <property type="component" value="Unassembled WGS sequence"/>
</dbReference>
<feature type="modified residue" description="4-aspartylphosphate" evidence="1">
    <location>
        <position position="69"/>
    </location>
</feature>
<evidence type="ECO:0000259" key="5">
    <source>
        <dbReference type="PROSITE" id="PS51832"/>
    </source>
</evidence>
<dbReference type="CDD" id="cd17569">
    <property type="entry name" value="REC_HupR-like"/>
    <property type="match status" value="1"/>
</dbReference>
<dbReference type="PANTHER" id="PTHR45228">
    <property type="entry name" value="CYCLIC DI-GMP PHOSPHODIESTERASE TM_0186-RELATED"/>
    <property type="match status" value="1"/>
</dbReference>
<dbReference type="InterPro" id="IPR006674">
    <property type="entry name" value="HD_domain"/>
</dbReference>
<evidence type="ECO:0000259" key="4">
    <source>
        <dbReference type="PROSITE" id="PS51831"/>
    </source>
</evidence>
<dbReference type="CDD" id="cd00077">
    <property type="entry name" value="HDc"/>
    <property type="match status" value="1"/>
</dbReference>
<dbReference type="PANTHER" id="PTHR45228:SF8">
    <property type="entry name" value="TWO-COMPONENT RESPONSE REGULATOR-RELATED"/>
    <property type="match status" value="1"/>
</dbReference>
<gene>
    <name evidence="6" type="ORF">GCM10009107_30930</name>
</gene>
<dbReference type="Pfam" id="PF00072">
    <property type="entry name" value="Response_reg"/>
    <property type="match status" value="1"/>
</dbReference>
<dbReference type="InterPro" id="IPR001789">
    <property type="entry name" value="Sig_transdc_resp-reg_receiver"/>
</dbReference>
<feature type="coiled-coil region" evidence="2">
    <location>
        <begin position="140"/>
        <end position="193"/>
    </location>
</feature>
<dbReference type="SMART" id="SM00471">
    <property type="entry name" value="HDc"/>
    <property type="match status" value="1"/>
</dbReference>
<dbReference type="RefSeq" id="WP_141288355.1">
    <property type="nucleotide sequence ID" value="NZ_BAAAEW010000020.1"/>
</dbReference>
<dbReference type="InterPro" id="IPR011006">
    <property type="entry name" value="CheY-like_superfamily"/>
</dbReference>
<proteinExistence type="predicted"/>
<protein>
    <submittedName>
        <fullName evidence="6">Response regulator</fullName>
    </submittedName>
</protein>
<dbReference type="SUPFAM" id="SSF52172">
    <property type="entry name" value="CheY-like"/>
    <property type="match status" value="1"/>
</dbReference>
<accession>A0ABP3VE22</accession>
<dbReference type="SMART" id="SM00448">
    <property type="entry name" value="REC"/>
    <property type="match status" value="1"/>
</dbReference>
<dbReference type="PROSITE" id="PS51831">
    <property type="entry name" value="HD"/>
    <property type="match status" value="1"/>
</dbReference>
<dbReference type="SUPFAM" id="SSF109604">
    <property type="entry name" value="HD-domain/PDEase-like"/>
    <property type="match status" value="1"/>
</dbReference>
<sequence>MSDALTPVPAGPALDAPPVTLMLVDDEASVLSALRRLFRTQGYRILQATSGADGLALLQQETVDLVISDMRMPEMDGAQFLEKVRARCPGTVRILLTGYADISATIAAINCGEIHRYIAKPWEDQDLLLVVREALTRRDLEQQNNRLLALTQSQNQALAELNQGLENRVKSRTAEIEQINAMLNKAYEELNQNFMVAVTVFSGLMEMRQDGIAGHSRRVASLARRTAAALKLDERSQQDIYLAALLHDIGKIGFPDKMLGKPVSTYSPDEMARYRKHPRDGEAALMPLAQLQTVGRIVRQHHERLDGNGFPDGLAGDEILIGARIVSAASDYDGMVHGGLAEKCFSPESALRALANGAGTRYDPRVVAALELALQTPDASESNDIAVEAPDLKPGMVLARDLLSPKGSLLLAAGYVFDARVIRQVRDFVSSEGLKLALRIRKDSLPSARALTGNSASGAAPQDKQHA</sequence>
<dbReference type="PROSITE" id="PS50110">
    <property type="entry name" value="RESPONSE_REGULATORY"/>
    <property type="match status" value="1"/>
</dbReference>
<organism evidence="6 7">
    <name type="scientific">Ideonella azotifigens</name>
    <dbReference type="NCBI Taxonomy" id="513160"/>
    <lineage>
        <taxon>Bacteria</taxon>
        <taxon>Pseudomonadati</taxon>
        <taxon>Pseudomonadota</taxon>
        <taxon>Betaproteobacteria</taxon>
        <taxon>Burkholderiales</taxon>
        <taxon>Sphaerotilaceae</taxon>
        <taxon>Ideonella</taxon>
    </lineage>
</organism>
<dbReference type="InterPro" id="IPR052020">
    <property type="entry name" value="Cyclic_di-GMP/3'3'-cGAMP_PDE"/>
</dbReference>
<dbReference type="Pfam" id="PF13487">
    <property type="entry name" value="HD_5"/>
    <property type="match status" value="1"/>
</dbReference>
<dbReference type="Gene3D" id="1.10.3210.10">
    <property type="entry name" value="Hypothetical protein af1432"/>
    <property type="match status" value="1"/>
</dbReference>
<name>A0ABP3VE22_9BURK</name>
<keyword evidence="1" id="KW-0597">Phosphoprotein</keyword>
<dbReference type="InterPro" id="IPR037522">
    <property type="entry name" value="HD_GYP_dom"/>
</dbReference>
<keyword evidence="7" id="KW-1185">Reference proteome</keyword>
<feature type="domain" description="HD" evidence="4">
    <location>
        <begin position="212"/>
        <end position="335"/>
    </location>
</feature>
<feature type="domain" description="Response regulatory" evidence="3">
    <location>
        <begin position="20"/>
        <end position="135"/>
    </location>
</feature>
<feature type="domain" description="HD-GYP" evidence="5">
    <location>
        <begin position="190"/>
        <end position="386"/>
    </location>
</feature>
<dbReference type="PROSITE" id="PS51832">
    <property type="entry name" value="HD_GYP"/>
    <property type="match status" value="1"/>
</dbReference>